<proteinExistence type="predicted"/>
<protein>
    <recommendedName>
        <fullName evidence="1">Baseplate structural protein Gp10 C-terminal domain-containing protein</fullName>
    </recommendedName>
</protein>
<dbReference type="Pfam" id="PF21939">
    <property type="entry name" value="Gp10_C"/>
    <property type="match status" value="1"/>
</dbReference>
<name>A0A386KJL0_9CAUD</name>
<gene>
    <name evidence="2" type="ORF">Aci011_053</name>
</gene>
<evidence type="ECO:0000259" key="1">
    <source>
        <dbReference type="Pfam" id="PF21939"/>
    </source>
</evidence>
<feature type="domain" description="Baseplate structural protein Gp10 C-terminal" evidence="1">
    <location>
        <begin position="226"/>
        <end position="359"/>
    </location>
</feature>
<evidence type="ECO:0000313" key="2">
    <source>
        <dbReference type="EMBL" id="AYD85540.1"/>
    </source>
</evidence>
<organism evidence="2 3">
    <name type="scientific">Acinetobacter phage vB_AbaM_B09_Aci01-1</name>
    <dbReference type="NCBI Taxonomy" id="2315466"/>
    <lineage>
        <taxon>Viruses</taxon>
        <taxon>Duplodnaviria</taxon>
        <taxon>Heunggongvirae</taxon>
        <taxon>Uroviricota</taxon>
        <taxon>Caudoviricetes</taxon>
        <taxon>Saclayvirus</taxon>
        <taxon>Saclayvirus Aci011</taxon>
    </lineage>
</organism>
<reference evidence="2 3" key="1">
    <citation type="submission" date="2018-08" db="EMBL/GenBank/DDBJ databases">
        <title>Complete genome sequence of five Acinetobacter baumannii phages from Abidjan, Cote d'Ivoire.</title>
        <authorList>
            <person name="Essoh C."/>
            <person name="Vernadet J.-P."/>
            <person name="Vergnaud G."/>
            <person name="Resch G."/>
            <person name="Pourcel C."/>
        </authorList>
    </citation>
    <scope>NUCLEOTIDE SEQUENCE [LARGE SCALE GENOMIC DNA]</scope>
</reference>
<dbReference type="EMBL" id="MH800198">
    <property type="protein sequence ID" value="AYD85540.1"/>
    <property type="molecule type" value="Genomic_DNA"/>
</dbReference>
<sequence>MAKINKPNFTTLWASEGNVTPPSLDQILSGWQMNQFPPSDVTNYQMNKVESAISYIYQMGVPEWSDDIEYQENSLTLNKVDGLIYRSKRVNKGKAPQLSSDDWVVAFDRFGASNDLREIINKIMIQDGYLPFYVTKANPNMTGIASAPAFKASVGNPSQNSGFNFENYENTGVFSQGGDLLLASGGVVNGRIKNTPPTLDMNDNTLVTTALLKKVIDEIKVATQLPVGMSIISNNKENPATYLGYGTWIQDVQGKALVGVMANAGSDVPNWVKYADSTSGDSYTTRLAVENLPSFRAQLLLNTWVHGDDASGEGAILTANRNYRDGTQTPKNSYADFQGENLPFSNVQPSQTKFIWTRTA</sequence>
<dbReference type="InterPro" id="IPR053827">
    <property type="entry name" value="Gp10_C"/>
</dbReference>
<dbReference type="Proteomes" id="UP000267500">
    <property type="component" value="Segment"/>
</dbReference>
<keyword evidence="3" id="KW-1185">Reference proteome</keyword>
<evidence type="ECO:0000313" key="3">
    <source>
        <dbReference type="Proteomes" id="UP000267500"/>
    </source>
</evidence>
<accession>A0A386KJL0</accession>